<keyword evidence="6" id="KW-0408">Iron</keyword>
<feature type="chain" id="PRO_5001784551" evidence="7">
    <location>
        <begin position="29"/>
        <end position="296"/>
    </location>
</feature>
<keyword evidence="11" id="KW-1185">Reference proteome</keyword>
<keyword evidence="2" id="KW-0479">Metal-binding</keyword>
<dbReference type="GO" id="GO:0005506">
    <property type="term" value="F:iron ion binding"/>
    <property type="evidence" value="ECO:0007669"/>
    <property type="project" value="InterPro"/>
</dbReference>
<reference evidence="9 11" key="1">
    <citation type="journal article" date="2014" name="BMC Genomics">
        <title>Genome sequence of Anopheles sinensis provides insight into genetics basis of mosquito competence for malaria parasites.</title>
        <authorList>
            <person name="Zhou D."/>
            <person name="Zhang D."/>
            <person name="Ding G."/>
            <person name="Shi L."/>
            <person name="Hou Q."/>
            <person name="Ye Y."/>
            <person name="Xu Y."/>
            <person name="Zhou H."/>
            <person name="Xiong C."/>
            <person name="Li S."/>
            <person name="Yu J."/>
            <person name="Hong S."/>
            <person name="Yu X."/>
            <person name="Zou P."/>
            <person name="Chen C."/>
            <person name="Chang X."/>
            <person name="Wang W."/>
            <person name="Lv Y."/>
            <person name="Sun Y."/>
            <person name="Ma L."/>
            <person name="Shen B."/>
            <person name="Zhu C."/>
        </authorList>
    </citation>
    <scope>NUCLEOTIDE SEQUENCE [LARGE SCALE GENOMIC DNA]</scope>
</reference>
<gene>
    <name evidence="9" type="ORF">ZHAS_00013384</name>
</gene>
<dbReference type="PANTHER" id="PTHR10869:SF244">
    <property type="entry name" value="PROLYL 4-HYDROXYLASE SUBUNIT ALPHA-2"/>
    <property type="match status" value="1"/>
</dbReference>
<dbReference type="EMBL" id="ATLV01020617">
    <property type="status" value="NOT_ANNOTATED_CDS"/>
    <property type="molecule type" value="Genomic_DNA"/>
</dbReference>
<evidence type="ECO:0000256" key="3">
    <source>
        <dbReference type="ARBA" id="ARBA00022896"/>
    </source>
</evidence>
<evidence type="ECO:0000256" key="2">
    <source>
        <dbReference type="ARBA" id="ARBA00022723"/>
    </source>
</evidence>
<keyword evidence="4" id="KW-0223">Dioxygenase</keyword>
<evidence type="ECO:0000259" key="8">
    <source>
        <dbReference type="SMART" id="SM00702"/>
    </source>
</evidence>
<reference evidence="10" key="2">
    <citation type="submission" date="2020-05" db="UniProtKB">
        <authorList>
            <consortium name="EnsemblMetazoa"/>
        </authorList>
    </citation>
    <scope>IDENTIFICATION</scope>
</reference>
<dbReference type="AlphaFoldDB" id="A0A084W5F4"/>
<keyword evidence="7" id="KW-0732">Signal</keyword>
<dbReference type="EMBL" id="KE525303">
    <property type="protein sequence ID" value="KFB45448.1"/>
    <property type="molecule type" value="Genomic_DNA"/>
</dbReference>
<feature type="domain" description="Prolyl 4-hydroxylase alpha subunit" evidence="8">
    <location>
        <begin position="95"/>
        <end position="274"/>
    </location>
</feature>
<dbReference type="InterPro" id="IPR006620">
    <property type="entry name" value="Pro_4_hyd_alph"/>
</dbReference>
<dbReference type="InterPro" id="IPR045054">
    <property type="entry name" value="P4HA-like"/>
</dbReference>
<proteinExistence type="predicted"/>
<dbReference type="GO" id="GO:0005783">
    <property type="term" value="C:endoplasmic reticulum"/>
    <property type="evidence" value="ECO:0007669"/>
    <property type="project" value="TreeGrafter"/>
</dbReference>
<dbReference type="GO" id="GO:0004656">
    <property type="term" value="F:procollagen-proline 4-dioxygenase activity"/>
    <property type="evidence" value="ECO:0007669"/>
    <property type="project" value="TreeGrafter"/>
</dbReference>
<evidence type="ECO:0000313" key="10">
    <source>
        <dbReference type="EnsemblMetazoa" id="ASIC013384-PA"/>
    </source>
</evidence>
<feature type="signal peptide" evidence="7">
    <location>
        <begin position="1"/>
        <end position="28"/>
    </location>
</feature>
<dbReference type="PANTHER" id="PTHR10869">
    <property type="entry name" value="PROLYL 4-HYDROXYLASE ALPHA SUBUNIT"/>
    <property type="match status" value="1"/>
</dbReference>
<dbReference type="Proteomes" id="UP000030765">
    <property type="component" value="Unassembled WGS sequence"/>
</dbReference>
<evidence type="ECO:0000313" key="11">
    <source>
        <dbReference type="Proteomes" id="UP000030765"/>
    </source>
</evidence>
<dbReference type="STRING" id="74873.A0A084W5F4"/>
<dbReference type="OrthoDB" id="420380at2759"/>
<keyword evidence="3" id="KW-0847">Vitamin C</keyword>
<keyword evidence="5" id="KW-0560">Oxidoreductase</keyword>
<dbReference type="VEuPathDB" id="VectorBase:ASIC013384"/>
<comment type="cofactor">
    <cofactor evidence="1">
        <name>L-ascorbate</name>
        <dbReference type="ChEBI" id="CHEBI:38290"/>
    </cofactor>
</comment>
<dbReference type="OMA" id="AVFFSYE"/>
<protein>
    <submittedName>
        <fullName evidence="9">AGAP013377-PA-like protein</fullName>
    </submittedName>
</protein>
<dbReference type="EnsemblMetazoa" id="ASIC013384-RA">
    <property type="protein sequence ID" value="ASIC013384-PA"/>
    <property type="gene ID" value="ASIC013384"/>
</dbReference>
<evidence type="ECO:0000256" key="1">
    <source>
        <dbReference type="ARBA" id="ARBA00001961"/>
    </source>
</evidence>
<evidence type="ECO:0000313" key="9">
    <source>
        <dbReference type="EMBL" id="KFB45448.1"/>
    </source>
</evidence>
<evidence type="ECO:0000256" key="7">
    <source>
        <dbReference type="SAM" id="SignalP"/>
    </source>
</evidence>
<evidence type="ECO:0000256" key="4">
    <source>
        <dbReference type="ARBA" id="ARBA00022964"/>
    </source>
</evidence>
<accession>A0A084W5F4</accession>
<evidence type="ECO:0000256" key="6">
    <source>
        <dbReference type="ARBA" id="ARBA00023004"/>
    </source>
</evidence>
<name>A0A084W5F4_ANOSI</name>
<dbReference type="VEuPathDB" id="VectorBase:ASIS021047"/>
<dbReference type="SMART" id="SM00702">
    <property type="entry name" value="P4Hc"/>
    <property type="match status" value="1"/>
</dbReference>
<dbReference type="Gene3D" id="2.60.120.620">
    <property type="entry name" value="q2cbj1_9rhob like domain"/>
    <property type="match status" value="1"/>
</dbReference>
<evidence type="ECO:0000256" key="5">
    <source>
        <dbReference type="ARBA" id="ARBA00023002"/>
    </source>
</evidence>
<organism evidence="9">
    <name type="scientific">Anopheles sinensis</name>
    <name type="common">Mosquito</name>
    <dbReference type="NCBI Taxonomy" id="74873"/>
    <lineage>
        <taxon>Eukaryota</taxon>
        <taxon>Metazoa</taxon>
        <taxon>Ecdysozoa</taxon>
        <taxon>Arthropoda</taxon>
        <taxon>Hexapoda</taxon>
        <taxon>Insecta</taxon>
        <taxon>Pterygota</taxon>
        <taxon>Neoptera</taxon>
        <taxon>Endopterygota</taxon>
        <taxon>Diptera</taxon>
        <taxon>Nematocera</taxon>
        <taxon>Culicoidea</taxon>
        <taxon>Culicidae</taxon>
        <taxon>Anophelinae</taxon>
        <taxon>Anopheles</taxon>
    </lineage>
</organism>
<sequence>MDLHGWTERKIRWTLVALVALLVPAIVADSLDAGEGKPPAGEKPVRIQLDPFMELCMGKNVLPVAYTSLLFCWHDVRNAYGELAPTRVELLNFEPLVVLLHDVVHEGEIARLQKLGEPIIKVSGLTNDSWLPVFYDNHQTYTLHDRDDPVVETITHRVEQVTGLSCETAEDLKVIYDEIGSYKTLDIDVIQTQEDARRFAYSGNRLATVLFFLSDVQEGGYTIFPKLRISIRPKKGAAAMWYNLKETGEPNELIKYSNCPLMGGTKWTAKKIIHTRGNELRNPCLPKAQPNPTDAN</sequence>
<dbReference type="GO" id="GO:0031418">
    <property type="term" value="F:L-ascorbic acid binding"/>
    <property type="evidence" value="ECO:0007669"/>
    <property type="project" value="UniProtKB-KW"/>
</dbReference>